<dbReference type="RefSeq" id="WP_138638604.1">
    <property type="nucleotide sequence ID" value="NZ_JASWDG010000176.1"/>
</dbReference>
<dbReference type="AlphaFoldDB" id="A0A5S4GQT9"/>
<dbReference type="EMBL" id="VCKZ01000180">
    <property type="protein sequence ID" value="TMR35325.1"/>
    <property type="molecule type" value="Genomic_DNA"/>
</dbReference>
<sequence length="310" mass="32583">MEPTTNGRRPLWLDGATATELQRAGLAVDGPWWTVRALNGEPNRTKLRAVQRAHLEAGADVLTANTFRCNLRTLRRIGLDAAGLAWMVHAAVGVAQSAREQARRPDAVIAASMAPVEDCYRPDLVPPADELAAEHAWLVTEARRSGVELFLIETMNTEREARTALAAALAGGGRAWVSFVCGPDGLLPSGERVGDAAAAAERDGAEAVLVNCTALADVPAALDRLRERCSGPIGVAPNLEDRGSLGRWEHTDRALPAAVGPDEFAELMAGWRDRYGLDVLGGCCGTTPDHLAAARALIGAGAGPVAEPAG</sequence>
<dbReference type="GO" id="GO:0046872">
    <property type="term" value="F:metal ion binding"/>
    <property type="evidence" value="ECO:0007669"/>
    <property type="project" value="UniProtKB-KW"/>
</dbReference>
<evidence type="ECO:0000313" key="5">
    <source>
        <dbReference type="EMBL" id="TMR35325.1"/>
    </source>
</evidence>
<organism evidence="5 6">
    <name type="scientific">Actinomadura geliboluensis</name>
    <dbReference type="NCBI Taxonomy" id="882440"/>
    <lineage>
        <taxon>Bacteria</taxon>
        <taxon>Bacillati</taxon>
        <taxon>Actinomycetota</taxon>
        <taxon>Actinomycetes</taxon>
        <taxon>Streptosporangiales</taxon>
        <taxon>Thermomonosporaceae</taxon>
        <taxon>Actinomadura</taxon>
    </lineage>
</organism>
<gene>
    <name evidence="5" type="ORF">ETD96_23315</name>
</gene>
<feature type="binding site" evidence="3">
    <location>
        <position position="284"/>
    </location>
    <ligand>
        <name>Zn(2+)</name>
        <dbReference type="ChEBI" id="CHEBI:29105"/>
    </ligand>
</feature>
<dbReference type="GO" id="GO:0008168">
    <property type="term" value="F:methyltransferase activity"/>
    <property type="evidence" value="ECO:0007669"/>
    <property type="project" value="UniProtKB-UniRule"/>
</dbReference>
<evidence type="ECO:0000313" key="6">
    <source>
        <dbReference type="Proteomes" id="UP000305238"/>
    </source>
</evidence>
<keyword evidence="3" id="KW-0862">Zinc</keyword>
<evidence type="ECO:0000256" key="1">
    <source>
        <dbReference type="ARBA" id="ARBA00022603"/>
    </source>
</evidence>
<proteinExistence type="predicted"/>
<feature type="binding site" evidence="3">
    <location>
        <position position="212"/>
    </location>
    <ligand>
        <name>Zn(2+)</name>
        <dbReference type="ChEBI" id="CHEBI:29105"/>
    </ligand>
</feature>
<reference evidence="5 6" key="1">
    <citation type="submission" date="2019-05" db="EMBL/GenBank/DDBJ databases">
        <title>Draft genome sequence of Actinomadura geliboluensis A8036.</title>
        <authorList>
            <person name="Saricaoglu S."/>
            <person name="Isik K."/>
        </authorList>
    </citation>
    <scope>NUCLEOTIDE SEQUENCE [LARGE SCALE GENOMIC DNA]</scope>
    <source>
        <strain evidence="5 6">A8036</strain>
    </source>
</reference>
<dbReference type="PANTHER" id="PTHR11103">
    <property type="entry name" value="SLR1189 PROTEIN"/>
    <property type="match status" value="1"/>
</dbReference>
<keyword evidence="6" id="KW-1185">Reference proteome</keyword>
<dbReference type="InterPro" id="IPR003726">
    <property type="entry name" value="HCY_dom"/>
</dbReference>
<comment type="cofactor">
    <cofactor evidence="3">
        <name>Zn(2+)</name>
        <dbReference type="ChEBI" id="CHEBI:29105"/>
    </cofactor>
</comment>
<dbReference type="SUPFAM" id="SSF82282">
    <property type="entry name" value="Homocysteine S-methyltransferase"/>
    <property type="match status" value="1"/>
</dbReference>
<evidence type="ECO:0000259" key="4">
    <source>
        <dbReference type="PROSITE" id="PS50970"/>
    </source>
</evidence>
<dbReference type="Proteomes" id="UP000305238">
    <property type="component" value="Unassembled WGS sequence"/>
</dbReference>
<keyword evidence="3" id="KW-0479">Metal-binding</keyword>
<feature type="binding site" evidence="3">
    <location>
        <position position="283"/>
    </location>
    <ligand>
        <name>Zn(2+)</name>
        <dbReference type="ChEBI" id="CHEBI:29105"/>
    </ligand>
</feature>
<dbReference type="PANTHER" id="PTHR11103:SF18">
    <property type="entry name" value="SLR1189 PROTEIN"/>
    <property type="match status" value="1"/>
</dbReference>
<dbReference type="PROSITE" id="PS50970">
    <property type="entry name" value="HCY"/>
    <property type="match status" value="1"/>
</dbReference>
<evidence type="ECO:0000256" key="3">
    <source>
        <dbReference type="PROSITE-ProRule" id="PRU00333"/>
    </source>
</evidence>
<feature type="domain" description="Hcy-binding" evidence="4">
    <location>
        <begin position="1"/>
        <end position="298"/>
    </location>
</feature>
<dbReference type="Pfam" id="PF02574">
    <property type="entry name" value="S-methyl_trans"/>
    <property type="match status" value="1"/>
</dbReference>
<protein>
    <submittedName>
        <fullName evidence="5">Homocysteine S-methyltransferase family protein</fullName>
    </submittedName>
</protein>
<name>A0A5S4GQT9_9ACTN</name>
<dbReference type="GO" id="GO:0032259">
    <property type="term" value="P:methylation"/>
    <property type="evidence" value="ECO:0007669"/>
    <property type="project" value="UniProtKB-KW"/>
</dbReference>
<dbReference type="InterPro" id="IPR036589">
    <property type="entry name" value="HCY_dom_sf"/>
</dbReference>
<accession>A0A5S4GQT9</accession>
<dbReference type="Gene3D" id="3.20.20.330">
    <property type="entry name" value="Homocysteine-binding-like domain"/>
    <property type="match status" value="1"/>
</dbReference>
<keyword evidence="2 3" id="KW-0808">Transferase</keyword>
<evidence type="ECO:0000256" key="2">
    <source>
        <dbReference type="ARBA" id="ARBA00022679"/>
    </source>
</evidence>
<keyword evidence="1 3" id="KW-0489">Methyltransferase</keyword>
<comment type="caution">
    <text evidence="5">The sequence shown here is derived from an EMBL/GenBank/DDBJ whole genome shotgun (WGS) entry which is preliminary data.</text>
</comment>
<dbReference type="OrthoDB" id="9803687at2"/>